<dbReference type="CDD" id="cd03791">
    <property type="entry name" value="GT5_Glycogen_synthase_DULL1-like"/>
    <property type="match status" value="1"/>
</dbReference>
<comment type="pathway">
    <text evidence="3 8">Glycan biosynthesis; glycogen biosynthesis.</text>
</comment>
<evidence type="ECO:0000256" key="3">
    <source>
        <dbReference type="ARBA" id="ARBA00004964"/>
    </source>
</evidence>
<dbReference type="PANTHER" id="PTHR45825">
    <property type="entry name" value="GRANULE-BOUND STARCH SYNTHASE 1, CHLOROPLASTIC/AMYLOPLASTIC"/>
    <property type="match status" value="1"/>
</dbReference>
<dbReference type="NCBIfam" id="TIGR02095">
    <property type="entry name" value="glgA"/>
    <property type="match status" value="1"/>
</dbReference>
<dbReference type="Pfam" id="PF00534">
    <property type="entry name" value="Glycos_transf_1"/>
    <property type="match status" value="1"/>
</dbReference>
<evidence type="ECO:0000256" key="7">
    <source>
        <dbReference type="ARBA" id="ARBA00023056"/>
    </source>
</evidence>
<dbReference type="RefSeq" id="WP_187428828.1">
    <property type="nucleotide sequence ID" value="NZ_CP143423.1"/>
</dbReference>
<evidence type="ECO:0000256" key="8">
    <source>
        <dbReference type="HAMAP-Rule" id="MF_00484"/>
    </source>
</evidence>
<dbReference type="PANTHER" id="PTHR45825:SF11">
    <property type="entry name" value="ALPHA AMYLASE DOMAIN-CONTAINING PROTEIN"/>
    <property type="match status" value="1"/>
</dbReference>
<keyword evidence="6 8" id="KW-0808">Transferase</keyword>
<proteinExistence type="inferred from homology"/>
<keyword evidence="7 8" id="KW-0320">Glycogen biosynthesis</keyword>
<keyword evidence="12" id="KW-1185">Reference proteome</keyword>
<dbReference type="Proteomes" id="UP001318682">
    <property type="component" value="Chromosome"/>
</dbReference>
<reference evidence="11 12" key="1">
    <citation type="submission" date="2015-07" db="EMBL/GenBank/DDBJ databases">
        <authorList>
            <person name="Voget S."/>
            <person name="Dogs M."/>
            <person name="Brinkhoff T.H."/>
            <person name="Daniel R."/>
        </authorList>
    </citation>
    <scope>NUCLEOTIDE SEQUENCE [LARGE SCALE GENOMIC DNA]</scope>
    <source>
        <strain evidence="11 12">B14</strain>
    </source>
</reference>
<feature type="domain" description="Glycosyl transferase family 1" evidence="9">
    <location>
        <begin position="285"/>
        <end position="435"/>
    </location>
</feature>
<dbReference type="InterPro" id="IPR011835">
    <property type="entry name" value="GS/SS"/>
</dbReference>
<evidence type="ECO:0000259" key="10">
    <source>
        <dbReference type="Pfam" id="PF08323"/>
    </source>
</evidence>
<reference evidence="12" key="2">
    <citation type="submission" date="2024-01" db="EMBL/GenBank/DDBJ databases">
        <title>Roseobacter fucihabitans sp. nov., isolated from the brown alga Fucus spiralis.</title>
        <authorList>
            <person name="Hahnke S."/>
            <person name="Berger M."/>
            <person name="Schlingloff A."/>
            <person name="Athale I."/>
            <person name="Neumann-Schaal M."/>
            <person name="Adenaya A."/>
            <person name="Poehlein A."/>
            <person name="Daniel R."/>
            <person name="Pertersen J."/>
            <person name="Brinkhoff T."/>
        </authorList>
    </citation>
    <scope>NUCLEOTIDE SEQUENCE [LARGE SCALE GENOMIC DNA]</scope>
    <source>
        <strain evidence="12">B14</strain>
    </source>
</reference>
<feature type="binding site" evidence="8">
    <location>
        <position position="15"/>
    </location>
    <ligand>
        <name>ADP-alpha-D-glucose</name>
        <dbReference type="ChEBI" id="CHEBI:57498"/>
    </ligand>
</feature>
<dbReference type="InterPro" id="IPR013534">
    <property type="entry name" value="Starch_synth_cat_dom"/>
</dbReference>
<comment type="function">
    <text evidence="2 8">Synthesizes alpha-1,4-glucan chains using ADP-glucose.</text>
</comment>
<evidence type="ECO:0000256" key="5">
    <source>
        <dbReference type="ARBA" id="ARBA00022676"/>
    </source>
</evidence>
<evidence type="ECO:0000259" key="9">
    <source>
        <dbReference type="Pfam" id="PF00534"/>
    </source>
</evidence>
<protein>
    <recommendedName>
        <fullName evidence="8">Glycogen synthase</fullName>
        <ecNumber evidence="8">2.4.1.21</ecNumber>
    </recommendedName>
    <alternativeName>
        <fullName evidence="8">Starch [bacterial glycogen] synthase</fullName>
    </alternativeName>
</protein>
<dbReference type="EMBL" id="CP143423">
    <property type="protein sequence ID" value="WVX48643.1"/>
    <property type="molecule type" value="Genomic_DNA"/>
</dbReference>
<comment type="catalytic activity">
    <reaction evidence="1 8">
        <text>[(1-&gt;4)-alpha-D-glucosyl](n) + ADP-alpha-D-glucose = [(1-&gt;4)-alpha-D-glucosyl](n+1) + ADP + H(+)</text>
        <dbReference type="Rhea" id="RHEA:18189"/>
        <dbReference type="Rhea" id="RHEA-COMP:9584"/>
        <dbReference type="Rhea" id="RHEA-COMP:9587"/>
        <dbReference type="ChEBI" id="CHEBI:15378"/>
        <dbReference type="ChEBI" id="CHEBI:15444"/>
        <dbReference type="ChEBI" id="CHEBI:57498"/>
        <dbReference type="ChEBI" id="CHEBI:456216"/>
        <dbReference type="EC" id="2.4.1.21"/>
    </reaction>
</comment>
<evidence type="ECO:0000256" key="1">
    <source>
        <dbReference type="ARBA" id="ARBA00001478"/>
    </source>
</evidence>
<dbReference type="Pfam" id="PF08323">
    <property type="entry name" value="Glyco_transf_5"/>
    <property type="match status" value="1"/>
</dbReference>
<keyword evidence="5 8" id="KW-0328">Glycosyltransferase</keyword>
<dbReference type="HAMAP" id="MF_00484">
    <property type="entry name" value="Glycogen_synth"/>
    <property type="match status" value="1"/>
</dbReference>
<dbReference type="InterPro" id="IPR001296">
    <property type="entry name" value="Glyco_trans_1"/>
</dbReference>
<dbReference type="EC" id="2.4.1.21" evidence="8"/>
<name>A0ABZ2BSF6_9RHOB</name>
<sequence length="486" mass="51678">MKILFVASECAPFVKTGGLADVIGAVPKALAALDVEARVLLPAYPAFDALVASGETIWRSADLHGGAARLVACHAEGIELLLLDAPHLFARPGNIYLGQDGQDWPDNAQRFAALSFVAAQIATGALPDWQPDVVHAHDWQAGLVPAYLYAHKGTTPPCVLTIHNIAFQGLFDPSLISALGLSPALYTPEGIEYFGHIGFLKAGLAFADKITTVSPTYTRELMVPEFGMGLEGVMQARASDLSGILNGIDLEVWNPETDMDLVAPYSVRRLKPKAKNRAEVLRRFGLNDDQTGPLFCVVSRLTTQKGLDLLLEALPTLVARGAKLAVLGSGDKALEAGFVGAAHSYAGSVGVIIGYDEPLSHLMQGGSDAILIPSRFEPCGLTQLYGLRYGTIPVVARTGGLADTVIDANEAALTAKCATGVQFAPVTKAALEQAILRSCDLFDQPGVWSAMMRRAMRHPVGWDVSAGAYRDIYSEMIGAKSQRDGS</sequence>
<evidence type="ECO:0000256" key="2">
    <source>
        <dbReference type="ARBA" id="ARBA00002764"/>
    </source>
</evidence>
<evidence type="ECO:0000256" key="6">
    <source>
        <dbReference type="ARBA" id="ARBA00022679"/>
    </source>
</evidence>
<dbReference type="GO" id="GO:0009011">
    <property type="term" value="F:alpha-1,4-glucan glucosyltransferase (ADP-glucose donor) activity"/>
    <property type="evidence" value="ECO:0007669"/>
    <property type="project" value="UniProtKB-EC"/>
</dbReference>
<gene>
    <name evidence="11" type="primary">glgA1</name>
    <name evidence="8" type="synonym">glgA</name>
    <name evidence="11" type="ORF">ROLI_017240</name>
</gene>
<comment type="similarity">
    <text evidence="4 8">Belongs to the glycosyltransferase 1 family. Bacterial/plant glycogen synthase subfamily.</text>
</comment>
<dbReference type="NCBIfam" id="NF001899">
    <property type="entry name" value="PRK00654.1-2"/>
    <property type="match status" value="1"/>
</dbReference>
<evidence type="ECO:0000313" key="12">
    <source>
        <dbReference type="Proteomes" id="UP001318682"/>
    </source>
</evidence>
<dbReference type="Gene3D" id="3.40.50.2000">
    <property type="entry name" value="Glycogen Phosphorylase B"/>
    <property type="match status" value="2"/>
</dbReference>
<evidence type="ECO:0000256" key="4">
    <source>
        <dbReference type="ARBA" id="ARBA00010281"/>
    </source>
</evidence>
<dbReference type="SUPFAM" id="SSF53756">
    <property type="entry name" value="UDP-Glycosyltransferase/glycogen phosphorylase"/>
    <property type="match status" value="1"/>
</dbReference>
<accession>A0ABZ2BSF6</accession>
<evidence type="ECO:0000313" key="11">
    <source>
        <dbReference type="EMBL" id="WVX48643.1"/>
    </source>
</evidence>
<organism evidence="11 12">
    <name type="scientific">Roseobacter fucihabitans</name>
    <dbReference type="NCBI Taxonomy" id="1537242"/>
    <lineage>
        <taxon>Bacteria</taxon>
        <taxon>Pseudomonadati</taxon>
        <taxon>Pseudomonadota</taxon>
        <taxon>Alphaproteobacteria</taxon>
        <taxon>Rhodobacterales</taxon>
        <taxon>Roseobacteraceae</taxon>
        <taxon>Roseobacter</taxon>
    </lineage>
</organism>
<feature type="domain" description="Starch synthase catalytic" evidence="10">
    <location>
        <begin position="2"/>
        <end position="235"/>
    </location>
</feature>